<evidence type="ECO:0000259" key="7">
    <source>
        <dbReference type="Pfam" id="PF00122"/>
    </source>
</evidence>
<evidence type="ECO:0000256" key="2">
    <source>
        <dbReference type="ARBA" id="ARBA00006024"/>
    </source>
</evidence>
<dbReference type="SUPFAM" id="SSF81653">
    <property type="entry name" value="Calcium ATPase, transduction domain A"/>
    <property type="match status" value="1"/>
</dbReference>
<dbReference type="InterPro" id="IPR023299">
    <property type="entry name" value="ATPase_P-typ_cyto_dom_N"/>
</dbReference>
<proteinExistence type="inferred from homology"/>
<dbReference type="InterPro" id="IPR027256">
    <property type="entry name" value="P-typ_ATPase_IB"/>
</dbReference>
<accession>A0A2H0TWD2</accession>
<keyword evidence="5 6" id="KW-0472">Membrane</keyword>
<feature type="transmembrane region" description="Helical" evidence="6">
    <location>
        <begin position="259"/>
        <end position="280"/>
    </location>
</feature>
<dbReference type="GO" id="GO:0016887">
    <property type="term" value="F:ATP hydrolysis activity"/>
    <property type="evidence" value="ECO:0007669"/>
    <property type="project" value="InterPro"/>
</dbReference>
<dbReference type="InterPro" id="IPR036412">
    <property type="entry name" value="HAD-like_sf"/>
</dbReference>
<dbReference type="EMBL" id="PFBY01000025">
    <property type="protein sequence ID" value="PIR76458.1"/>
    <property type="molecule type" value="Genomic_DNA"/>
</dbReference>
<evidence type="ECO:0000256" key="3">
    <source>
        <dbReference type="ARBA" id="ARBA00022692"/>
    </source>
</evidence>
<feature type="transmembrane region" description="Helical" evidence="6">
    <location>
        <begin position="69"/>
        <end position="94"/>
    </location>
</feature>
<evidence type="ECO:0000313" key="8">
    <source>
        <dbReference type="EMBL" id="PIR76458.1"/>
    </source>
</evidence>
<keyword evidence="6" id="KW-0067">ATP-binding</keyword>
<dbReference type="PANTHER" id="PTHR48085">
    <property type="entry name" value="CADMIUM/ZINC-TRANSPORTING ATPASE HMA2-RELATED"/>
    <property type="match status" value="1"/>
</dbReference>
<dbReference type="NCBIfam" id="TIGR01494">
    <property type="entry name" value="ATPase_P-type"/>
    <property type="match status" value="1"/>
</dbReference>
<keyword evidence="4 6" id="KW-1133">Transmembrane helix</keyword>
<comment type="similarity">
    <text evidence="2 6">Belongs to the cation transport ATPase (P-type) (TC 3.A.3) family. Type IB subfamily.</text>
</comment>
<evidence type="ECO:0000256" key="5">
    <source>
        <dbReference type="ARBA" id="ARBA00023136"/>
    </source>
</evidence>
<dbReference type="InterPro" id="IPR001757">
    <property type="entry name" value="P_typ_ATPase"/>
</dbReference>
<gene>
    <name evidence="8" type="primary">cadA</name>
    <name evidence="8" type="ORF">COU32_02105</name>
</gene>
<evidence type="ECO:0000313" key="9">
    <source>
        <dbReference type="Proteomes" id="UP000231530"/>
    </source>
</evidence>
<feature type="transmembrane region" description="Helical" evidence="6">
    <location>
        <begin position="574"/>
        <end position="595"/>
    </location>
</feature>
<keyword evidence="3 6" id="KW-0812">Transmembrane</keyword>
<dbReference type="GO" id="GO:0005886">
    <property type="term" value="C:plasma membrane"/>
    <property type="evidence" value="ECO:0007669"/>
    <property type="project" value="UniProtKB-SubCell"/>
</dbReference>
<dbReference type="AlphaFoldDB" id="A0A2H0TWD2"/>
<evidence type="ECO:0000256" key="1">
    <source>
        <dbReference type="ARBA" id="ARBA00004370"/>
    </source>
</evidence>
<dbReference type="PRINTS" id="PR00119">
    <property type="entry name" value="CATATPASE"/>
</dbReference>
<dbReference type="InterPro" id="IPR051014">
    <property type="entry name" value="Cation_Transport_ATPase_IB"/>
</dbReference>
<comment type="caution">
    <text evidence="8">The sequence shown here is derived from an EMBL/GenBank/DDBJ whole genome shotgun (WGS) entry which is preliminary data.</text>
</comment>
<dbReference type="Gene3D" id="3.40.50.1000">
    <property type="entry name" value="HAD superfamily/HAD-like"/>
    <property type="match status" value="1"/>
</dbReference>
<feature type="domain" description="P-type ATPase A" evidence="7">
    <location>
        <begin position="118"/>
        <end position="218"/>
    </location>
</feature>
<dbReference type="Pfam" id="PF00122">
    <property type="entry name" value="E1-E2_ATPase"/>
    <property type="match status" value="1"/>
</dbReference>
<dbReference type="Gene3D" id="3.40.1110.10">
    <property type="entry name" value="Calcium-transporting ATPase, cytoplasmic domain N"/>
    <property type="match status" value="1"/>
</dbReference>
<dbReference type="GO" id="GO:0046872">
    <property type="term" value="F:metal ion binding"/>
    <property type="evidence" value="ECO:0007669"/>
    <property type="project" value="UniProtKB-KW"/>
</dbReference>
<dbReference type="GO" id="GO:0015086">
    <property type="term" value="F:cadmium ion transmembrane transporter activity"/>
    <property type="evidence" value="ECO:0007669"/>
    <property type="project" value="TreeGrafter"/>
</dbReference>
<dbReference type="Pfam" id="PF00702">
    <property type="entry name" value="Hydrolase"/>
    <property type="match status" value="1"/>
</dbReference>
<name>A0A2H0TWD2_9BACT</name>
<sequence>MNIKHTLHIFAIPIIVFFGIGAYLLLNNMFHYRTAAILLALVLVVMGSWKMIVETVTAFLRKQFALDYIAILAILVSIFTGQYLVALVIVLMLSSGTQLEEYGMTKAQQSLTALSDRIPKEVLRLNTDDHTDKVAIASIVVGERILVRKGEVVPLDGVLDSTTALTDESSLTGEPYMLDKLKGDQIRSGIVNMGDVMIVRVTKPDNESTYRKIIGMVQEAQQEKAPLIRLADRYSTIFTIITLVIATFAYLISHDIGRVLAVLVVATPCPLILATPIALFGGMNASAKRRVLVKRLSALEVLARVTTFIFDKTGTITLGKPIVTNVVMLDDSMDASHALQIAEAIERNSLHPIAKAIVDAAREKNGTQLSARDIMEETGVGISAIIEDVRYHISKMAQSHDINAVELKREGKIVARIEFEDTLKQDSTDILKEIHNLGVKIHIFTGDKKENAEKILLQLGDIREHLTLKADCSPTEKKDGVAALKAAGEVTAMVGDGINDAPALALADVGMVFSNEEQTAASEAADIVFLGGDLEDVKETIRIAKRTIRIALQSIFVGIGLSIVAMIFASLGYIPAIIGALLQEAIDVAVILNALRASRA</sequence>
<dbReference type="NCBIfam" id="TIGR01525">
    <property type="entry name" value="ATPase-IB_hvy"/>
    <property type="match status" value="1"/>
</dbReference>
<dbReference type="GO" id="GO:0005524">
    <property type="term" value="F:ATP binding"/>
    <property type="evidence" value="ECO:0007669"/>
    <property type="project" value="UniProtKB-UniRule"/>
</dbReference>
<feature type="transmembrane region" description="Helical" evidence="6">
    <location>
        <begin position="234"/>
        <end position="253"/>
    </location>
</feature>
<feature type="transmembrane region" description="Helical" evidence="6">
    <location>
        <begin position="6"/>
        <end position="25"/>
    </location>
</feature>
<dbReference type="Proteomes" id="UP000231530">
    <property type="component" value="Unassembled WGS sequence"/>
</dbReference>
<feature type="transmembrane region" description="Helical" evidence="6">
    <location>
        <begin position="550"/>
        <end position="568"/>
    </location>
</feature>
<dbReference type="InterPro" id="IPR023214">
    <property type="entry name" value="HAD_sf"/>
</dbReference>
<comment type="subcellular location">
    <subcellularLocation>
        <location evidence="6">Cell membrane</location>
    </subcellularLocation>
    <subcellularLocation>
        <location evidence="1">Membrane</location>
    </subcellularLocation>
</comment>
<reference evidence="9" key="1">
    <citation type="submission" date="2017-09" db="EMBL/GenBank/DDBJ databases">
        <title>Depth-based differentiation of microbial function through sediment-hosted aquifers and enrichment of novel symbionts in the deep terrestrial subsurface.</title>
        <authorList>
            <person name="Probst A.J."/>
            <person name="Ladd B."/>
            <person name="Jarett J.K."/>
            <person name="Geller-Mcgrath D.E."/>
            <person name="Sieber C.M.K."/>
            <person name="Emerson J.B."/>
            <person name="Anantharaman K."/>
            <person name="Thomas B.C."/>
            <person name="Malmstrom R."/>
            <person name="Stieglmeier M."/>
            <person name="Klingl A."/>
            <person name="Woyke T."/>
            <person name="Ryan C.M."/>
            <person name="Banfield J.F."/>
        </authorList>
    </citation>
    <scope>NUCLEOTIDE SEQUENCE [LARGE SCALE GENOMIC DNA]</scope>
</reference>
<dbReference type="InterPro" id="IPR018303">
    <property type="entry name" value="ATPase_P-typ_P_site"/>
</dbReference>
<dbReference type="InterPro" id="IPR059000">
    <property type="entry name" value="ATPase_P-type_domA"/>
</dbReference>
<dbReference type="InterPro" id="IPR023298">
    <property type="entry name" value="ATPase_P-typ_TM_dom_sf"/>
</dbReference>
<dbReference type="InterPro" id="IPR008250">
    <property type="entry name" value="ATPase_P-typ_transduc_dom_A_sf"/>
</dbReference>
<keyword evidence="6" id="KW-1003">Cell membrane</keyword>
<keyword evidence="6" id="KW-0479">Metal-binding</keyword>
<dbReference type="NCBIfam" id="TIGR01512">
    <property type="entry name" value="ATPase-IB2_Cd"/>
    <property type="match status" value="1"/>
</dbReference>
<dbReference type="PANTHER" id="PTHR48085:SF5">
    <property type="entry name" value="CADMIUM_ZINC-TRANSPORTING ATPASE HMA4-RELATED"/>
    <property type="match status" value="1"/>
</dbReference>
<dbReference type="GO" id="GO:0019829">
    <property type="term" value="F:ATPase-coupled monoatomic cation transmembrane transporter activity"/>
    <property type="evidence" value="ECO:0007669"/>
    <property type="project" value="InterPro"/>
</dbReference>
<organism evidence="8 9">
    <name type="scientific">Candidatus Magasanikbacteria bacterium CG10_big_fil_rev_8_21_14_0_10_42_10</name>
    <dbReference type="NCBI Taxonomy" id="1974649"/>
    <lineage>
        <taxon>Bacteria</taxon>
        <taxon>Candidatus Magasanikiibacteriota</taxon>
    </lineage>
</organism>
<dbReference type="SUPFAM" id="SSF81665">
    <property type="entry name" value="Calcium ATPase, transmembrane domain M"/>
    <property type="match status" value="1"/>
</dbReference>
<dbReference type="PROSITE" id="PS00154">
    <property type="entry name" value="ATPASE_E1_E2"/>
    <property type="match status" value="1"/>
</dbReference>
<evidence type="ECO:0000256" key="4">
    <source>
        <dbReference type="ARBA" id="ARBA00022989"/>
    </source>
</evidence>
<evidence type="ECO:0000256" key="6">
    <source>
        <dbReference type="RuleBase" id="RU362081"/>
    </source>
</evidence>
<feature type="transmembrane region" description="Helical" evidence="6">
    <location>
        <begin position="32"/>
        <end position="49"/>
    </location>
</feature>
<dbReference type="SUPFAM" id="SSF56784">
    <property type="entry name" value="HAD-like"/>
    <property type="match status" value="1"/>
</dbReference>
<dbReference type="Gene3D" id="2.70.150.10">
    <property type="entry name" value="Calcium-transporting ATPase, cytoplasmic transduction domain A"/>
    <property type="match status" value="1"/>
</dbReference>
<keyword evidence="6" id="KW-0547">Nucleotide-binding</keyword>
<protein>
    <submittedName>
        <fullName evidence="8">Cadmium-translocating P-type ATPase</fullName>
    </submittedName>
</protein>